<dbReference type="EMBL" id="JAZGQO010000001">
    <property type="protein sequence ID" value="KAK6194966.1"/>
    <property type="molecule type" value="Genomic_DNA"/>
</dbReference>
<gene>
    <name evidence="3" type="ORF">SNE40_000489</name>
</gene>
<comment type="caution">
    <text evidence="3">The sequence shown here is derived from an EMBL/GenBank/DDBJ whole genome shotgun (WGS) entry which is preliminary data.</text>
</comment>
<feature type="region of interest" description="Disordered" evidence="2">
    <location>
        <begin position="246"/>
        <end position="296"/>
    </location>
</feature>
<keyword evidence="1" id="KW-0175">Coiled coil</keyword>
<accession>A0AAN8Q1K7</accession>
<feature type="compositionally biased region" description="Basic and acidic residues" evidence="2">
    <location>
        <begin position="259"/>
        <end position="269"/>
    </location>
</feature>
<dbReference type="Proteomes" id="UP001347796">
    <property type="component" value="Unassembled WGS sequence"/>
</dbReference>
<feature type="compositionally biased region" description="Basic residues" evidence="2">
    <location>
        <begin position="270"/>
        <end position="279"/>
    </location>
</feature>
<feature type="region of interest" description="Disordered" evidence="2">
    <location>
        <begin position="614"/>
        <end position="652"/>
    </location>
</feature>
<sequence length="907" mass="102013">MSKYGQWFQDSDYESGYGNKSSGKRKRDDFMIGGGSFGYGNNSSGYGSTSGSGYGSTSGSGYGSTSGSGYGATSGSGYGSNTGSGYGSGAGSRYGGNFGGSSGGGYGTTGSSFGTGSGYGGTGSMDRYGTSDKFDNFLSTQNLQMNEMSKKLRKMEMMQQIAELEAEGDEEEALLRQRLENLRNQKRMRGMSDYGDGGYGGGYGGGGMGGGYGGAGYGRRSLLDLPTGGGRMGRMGSGQRWGAARMEYEGRRGSGSGGRDGRGRREGRQRTRRGLNNRKKNSEDNPTLRTKHNAPRTAIKPINTKGRDQRIKKLMEKMKTFKDKADETATLHACIKIIGLNIDVFYYQKFGCIYLDGILFGRGLAKPYKQLAYKDTIYKLRNLTLEEVYEKAKEMGKLAHMPTEKETARKPSEDPSLLVCPLEFSELPFLKRLELLAEQIKKSEHIMVCLKVYCTKYFINMMCVYHFHAEEPVDKHEYRMYANDVFLTSTRGRLRKRVEHQAMKSVQELFQNKTLEEIMENDGQFTKDYNGGFPDYVSYRGCGSQVESNAFQLRFHQNIEDLDSIVDRKPEEIILMEKNLWRGSKFRILEESASYCHLLIKWIWDVESNPEVVESMETEEEKKEPNGNDAEKKTDDKTDDKTEKGGNYEPFDPVKKRKEVIEQAKTKKCNVINCKVLLQGREIGYGSGTTRNQATRMASAAAIKELSLTQTMLHHTDQDSSSFNKVYKFVELKARAEALKVKQPEAPVFEDITNAQLYDGDEVMDQNAEEDFNTDIKDDIKKEEGETEDELAPWLKEVVRQDMEELSQVDEMIEGALTYLETPKYIRDLAGHFCQKYNLEHKSKFQNQKLISLNIHKITPNIEKLVERLTASTDHKAYGYTLQQIKKEDGTVEVVNKLNNLRKSRRR</sequence>
<dbReference type="AlphaFoldDB" id="A0AAN8Q1K7"/>
<protein>
    <submittedName>
        <fullName evidence="3">Uncharacterized protein</fullName>
    </submittedName>
</protein>
<feature type="region of interest" description="Disordered" evidence="2">
    <location>
        <begin position="1"/>
        <end position="26"/>
    </location>
</feature>
<reference evidence="3 4" key="1">
    <citation type="submission" date="2024-01" db="EMBL/GenBank/DDBJ databases">
        <title>The genome of the rayed Mediterranean limpet Patella caerulea (Linnaeus, 1758).</title>
        <authorList>
            <person name="Anh-Thu Weber A."/>
            <person name="Halstead-Nussloch G."/>
        </authorList>
    </citation>
    <scope>NUCLEOTIDE SEQUENCE [LARGE SCALE GENOMIC DNA]</scope>
    <source>
        <strain evidence="3">AATW-2023a</strain>
        <tissue evidence="3">Whole specimen</tissue>
    </source>
</reference>
<proteinExistence type="predicted"/>
<evidence type="ECO:0000313" key="4">
    <source>
        <dbReference type="Proteomes" id="UP001347796"/>
    </source>
</evidence>
<name>A0AAN8Q1K7_PATCE</name>
<feature type="coiled-coil region" evidence="1">
    <location>
        <begin position="145"/>
        <end position="185"/>
    </location>
</feature>
<evidence type="ECO:0000256" key="1">
    <source>
        <dbReference type="SAM" id="Coils"/>
    </source>
</evidence>
<evidence type="ECO:0000313" key="3">
    <source>
        <dbReference type="EMBL" id="KAK6194966.1"/>
    </source>
</evidence>
<evidence type="ECO:0000256" key="2">
    <source>
        <dbReference type="SAM" id="MobiDB-lite"/>
    </source>
</evidence>
<feature type="compositionally biased region" description="Basic and acidic residues" evidence="2">
    <location>
        <begin position="620"/>
        <end position="646"/>
    </location>
</feature>
<keyword evidence="4" id="KW-1185">Reference proteome</keyword>
<organism evidence="3 4">
    <name type="scientific">Patella caerulea</name>
    <name type="common">Rayed Mediterranean limpet</name>
    <dbReference type="NCBI Taxonomy" id="87958"/>
    <lineage>
        <taxon>Eukaryota</taxon>
        <taxon>Metazoa</taxon>
        <taxon>Spiralia</taxon>
        <taxon>Lophotrochozoa</taxon>
        <taxon>Mollusca</taxon>
        <taxon>Gastropoda</taxon>
        <taxon>Patellogastropoda</taxon>
        <taxon>Patelloidea</taxon>
        <taxon>Patellidae</taxon>
        <taxon>Patella</taxon>
    </lineage>
</organism>